<dbReference type="InterPro" id="IPR013525">
    <property type="entry name" value="ABC2_TM"/>
</dbReference>
<gene>
    <name evidence="9" type="ORF">FRACYDRAFT_269953</name>
</gene>
<keyword evidence="4 7" id="KW-1133">Transmembrane helix</keyword>
<feature type="transmembrane region" description="Helical" evidence="7">
    <location>
        <begin position="275"/>
        <end position="296"/>
    </location>
</feature>
<sequence length="371" mass="41035">MAPQESTNELNEAEATKVVDLNIPQGDGDKEDEAVDEADKVSATATATMKTPNSIMMKKTSSIFSTRDGHTLEFDNIKLSTQSKNHEKNPPKQILKGISGNFPPKTLTAVMGPSGSGKTSLLKILTGRIGGSNSKLDLEGEIRLDYNTVEATDIDVRREIAYASFGAIANLLISTMFGVAQSSLTEFPKDRPVFLREYSTNHYSVLPYFLAKFSIECFTILCQVLVQQLAAFFLMGFQMNFFLFLMINFLLAIASTSIGIFIGSCVEDPGVAAELMPALIVPQLLFSGFFIPTAYIPSFLRWAQYACSLTYAIRLASLYEFGDCPTSACQTLLENNGVYELPSYWYWIILFCIAAIFRLTSMVILKRKATF</sequence>
<evidence type="ECO:0000256" key="7">
    <source>
        <dbReference type="SAM" id="Phobius"/>
    </source>
</evidence>
<feature type="compositionally biased region" description="Polar residues" evidence="6">
    <location>
        <begin position="1"/>
        <end position="10"/>
    </location>
</feature>
<proteinExistence type="predicted"/>
<dbReference type="GO" id="GO:0016887">
    <property type="term" value="F:ATP hydrolysis activity"/>
    <property type="evidence" value="ECO:0007669"/>
    <property type="project" value="InterPro"/>
</dbReference>
<dbReference type="OrthoDB" id="429377at2759"/>
<evidence type="ECO:0000256" key="1">
    <source>
        <dbReference type="ARBA" id="ARBA00004141"/>
    </source>
</evidence>
<evidence type="ECO:0000256" key="5">
    <source>
        <dbReference type="ARBA" id="ARBA00023136"/>
    </source>
</evidence>
<feature type="transmembrane region" description="Helical" evidence="7">
    <location>
        <begin position="241"/>
        <end position="263"/>
    </location>
</feature>
<keyword evidence="10" id="KW-1185">Reference proteome</keyword>
<dbReference type="Proteomes" id="UP000095751">
    <property type="component" value="Unassembled WGS sequence"/>
</dbReference>
<dbReference type="Gene3D" id="3.40.50.300">
    <property type="entry name" value="P-loop containing nucleotide triphosphate hydrolases"/>
    <property type="match status" value="1"/>
</dbReference>
<comment type="subcellular location">
    <subcellularLocation>
        <location evidence="1">Membrane</location>
        <topology evidence="1">Multi-pass membrane protein</topology>
    </subcellularLocation>
</comment>
<evidence type="ECO:0000313" key="9">
    <source>
        <dbReference type="EMBL" id="OEU13882.1"/>
    </source>
</evidence>
<evidence type="ECO:0000256" key="2">
    <source>
        <dbReference type="ARBA" id="ARBA00022448"/>
    </source>
</evidence>
<dbReference type="SUPFAM" id="SSF52540">
    <property type="entry name" value="P-loop containing nucleoside triphosphate hydrolases"/>
    <property type="match status" value="1"/>
</dbReference>
<dbReference type="InterPro" id="IPR027417">
    <property type="entry name" value="P-loop_NTPase"/>
</dbReference>
<evidence type="ECO:0000256" key="3">
    <source>
        <dbReference type="ARBA" id="ARBA00022692"/>
    </source>
</evidence>
<protein>
    <submittedName>
        <fullName evidence="9">ABC2_membrane-domain-containing protein</fullName>
    </submittedName>
</protein>
<keyword evidence="5 7" id="KW-0472">Membrane</keyword>
<dbReference type="InParanoid" id="A0A1E7F6S0"/>
<dbReference type="PANTHER" id="PTHR48041">
    <property type="entry name" value="ABC TRANSPORTER G FAMILY MEMBER 28"/>
    <property type="match status" value="1"/>
</dbReference>
<dbReference type="PANTHER" id="PTHR48041:SF139">
    <property type="entry name" value="PROTEIN SCARLET"/>
    <property type="match status" value="1"/>
</dbReference>
<feature type="domain" description="ABC-2 type transporter transmembrane" evidence="8">
    <location>
        <begin position="160"/>
        <end position="317"/>
    </location>
</feature>
<organism evidence="9 10">
    <name type="scientific">Fragilariopsis cylindrus CCMP1102</name>
    <dbReference type="NCBI Taxonomy" id="635003"/>
    <lineage>
        <taxon>Eukaryota</taxon>
        <taxon>Sar</taxon>
        <taxon>Stramenopiles</taxon>
        <taxon>Ochrophyta</taxon>
        <taxon>Bacillariophyta</taxon>
        <taxon>Bacillariophyceae</taxon>
        <taxon>Bacillariophycidae</taxon>
        <taxon>Bacillariales</taxon>
        <taxon>Bacillariaceae</taxon>
        <taxon>Fragilariopsis</taxon>
    </lineage>
</organism>
<name>A0A1E7F6S0_9STRA</name>
<dbReference type="GO" id="GO:0140359">
    <property type="term" value="F:ABC-type transporter activity"/>
    <property type="evidence" value="ECO:0007669"/>
    <property type="project" value="InterPro"/>
</dbReference>
<dbReference type="EMBL" id="KV784361">
    <property type="protein sequence ID" value="OEU13882.1"/>
    <property type="molecule type" value="Genomic_DNA"/>
</dbReference>
<dbReference type="GO" id="GO:0005524">
    <property type="term" value="F:ATP binding"/>
    <property type="evidence" value="ECO:0007669"/>
    <property type="project" value="InterPro"/>
</dbReference>
<dbReference type="KEGG" id="fcy:FRACYDRAFT_269953"/>
<keyword evidence="2" id="KW-0813">Transport</keyword>
<evidence type="ECO:0000259" key="8">
    <source>
        <dbReference type="Pfam" id="PF01061"/>
    </source>
</evidence>
<feature type="transmembrane region" description="Helical" evidence="7">
    <location>
        <begin position="205"/>
        <end position="235"/>
    </location>
</feature>
<evidence type="ECO:0000313" key="10">
    <source>
        <dbReference type="Proteomes" id="UP000095751"/>
    </source>
</evidence>
<feature type="region of interest" description="Disordered" evidence="6">
    <location>
        <begin position="1"/>
        <end position="38"/>
    </location>
</feature>
<keyword evidence="3 7" id="KW-0812">Transmembrane</keyword>
<accession>A0A1E7F6S0</accession>
<dbReference type="AlphaFoldDB" id="A0A1E7F6S0"/>
<reference evidence="9 10" key="1">
    <citation type="submission" date="2016-09" db="EMBL/GenBank/DDBJ databases">
        <title>Extensive genetic diversity and differential bi-allelic expression allows diatom success in the polar Southern Ocean.</title>
        <authorList>
            <consortium name="DOE Joint Genome Institute"/>
            <person name="Mock T."/>
            <person name="Otillar R.P."/>
            <person name="Strauss J."/>
            <person name="Dupont C."/>
            <person name="Frickenhaus S."/>
            <person name="Maumus F."/>
            <person name="Mcmullan M."/>
            <person name="Sanges R."/>
            <person name="Schmutz J."/>
            <person name="Toseland A."/>
            <person name="Valas R."/>
            <person name="Veluchamy A."/>
            <person name="Ward B.J."/>
            <person name="Allen A."/>
            <person name="Barry K."/>
            <person name="Falciatore A."/>
            <person name="Ferrante M."/>
            <person name="Fortunato A.E."/>
            <person name="Gloeckner G."/>
            <person name="Gruber A."/>
            <person name="Hipkin R."/>
            <person name="Janech M."/>
            <person name="Kroth P."/>
            <person name="Leese F."/>
            <person name="Lindquist E."/>
            <person name="Lyon B.R."/>
            <person name="Martin J."/>
            <person name="Mayer C."/>
            <person name="Parker M."/>
            <person name="Quesneville H."/>
            <person name="Raymond J."/>
            <person name="Uhlig C."/>
            <person name="Valentin K.U."/>
            <person name="Worden A.Z."/>
            <person name="Armbrust E.V."/>
            <person name="Bowler C."/>
            <person name="Green B."/>
            <person name="Moulton V."/>
            <person name="Van Oosterhout C."/>
            <person name="Grigoriev I."/>
        </authorList>
    </citation>
    <scope>NUCLEOTIDE SEQUENCE [LARGE SCALE GENOMIC DNA]</scope>
    <source>
        <strain evidence="9 10">CCMP1102</strain>
    </source>
</reference>
<evidence type="ECO:0000256" key="4">
    <source>
        <dbReference type="ARBA" id="ARBA00022989"/>
    </source>
</evidence>
<dbReference type="GO" id="GO:0016020">
    <property type="term" value="C:membrane"/>
    <property type="evidence" value="ECO:0007669"/>
    <property type="project" value="UniProtKB-SubCell"/>
</dbReference>
<feature type="transmembrane region" description="Helical" evidence="7">
    <location>
        <begin position="344"/>
        <end position="365"/>
    </location>
</feature>
<evidence type="ECO:0000256" key="6">
    <source>
        <dbReference type="SAM" id="MobiDB-lite"/>
    </source>
</evidence>
<dbReference type="Pfam" id="PF01061">
    <property type="entry name" value="ABC2_membrane"/>
    <property type="match status" value="1"/>
</dbReference>
<feature type="transmembrane region" description="Helical" evidence="7">
    <location>
        <begin position="160"/>
        <end position="184"/>
    </location>
</feature>
<dbReference type="InterPro" id="IPR050352">
    <property type="entry name" value="ABCG_transporters"/>
</dbReference>